<dbReference type="Proteomes" id="UP000462212">
    <property type="component" value="Unassembled WGS sequence"/>
</dbReference>
<evidence type="ECO:0000313" key="1">
    <source>
        <dbReference type="EMBL" id="TVY34014.1"/>
    </source>
</evidence>
<dbReference type="EMBL" id="QGMJ01000706">
    <property type="protein sequence ID" value="TVY34014.1"/>
    <property type="molecule type" value="Genomic_DNA"/>
</dbReference>
<keyword evidence="2" id="KW-1185">Reference proteome</keyword>
<comment type="caution">
    <text evidence="1">The sequence shown here is derived from an EMBL/GenBank/DDBJ whole genome shotgun (WGS) entry which is preliminary data.</text>
</comment>
<organism evidence="1 2">
    <name type="scientific">Lachnellula subtilissima</name>
    <dbReference type="NCBI Taxonomy" id="602034"/>
    <lineage>
        <taxon>Eukaryota</taxon>
        <taxon>Fungi</taxon>
        <taxon>Dikarya</taxon>
        <taxon>Ascomycota</taxon>
        <taxon>Pezizomycotina</taxon>
        <taxon>Leotiomycetes</taxon>
        <taxon>Helotiales</taxon>
        <taxon>Lachnaceae</taxon>
        <taxon>Lachnellula</taxon>
    </lineage>
</organism>
<name>A0A8H8RES5_9HELO</name>
<dbReference type="OrthoDB" id="3465583at2759"/>
<sequence length="267" mass="30600">MVEKWDPRHALFNVLQSFPGEIRNQIFEHCIQDAIESAKTRRTDHLRLQAISYRSSTSKVPSLNVSVFPRWHGPGVMCTNGIGPLPLLFANKQIYGEVSSLVFSRLDSVSIGGYLVQRQDEDPNIRWAVGYSLLNRQPSLLNFSKKVKIQLPRLRKDLSHGYWASLLHPAPSKFTSAYNTWAVVPGLEIFLRKFKQLSVLEVVLSIEEGEPPNFEGLLGLYDSYGKKMTVEFLLPHPLDRLRSADWDDRMSLWSFAWEQCLRENGKI</sequence>
<dbReference type="AlphaFoldDB" id="A0A8H8RES5"/>
<gene>
    <name evidence="1" type="ORF">LSUB1_G007297</name>
</gene>
<protein>
    <submittedName>
        <fullName evidence="1">Uncharacterized protein</fullName>
    </submittedName>
</protein>
<proteinExistence type="predicted"/>
<reference evidence="1 2" key="1">
    <citation type="submission" date="2018-05" db="EMBL/GenBank/DDBJ databases">
        <title>Genome sequencing and assembly of the regulated plant pathogen Lachnellula willkommii and related sister species for the development of diagnostic species identification markers.</title>
        <authorList>
            <person name="Giroux E."/>
            <person name="Bilodeau G."/>
        </authorList>
    </citation>
    <scope>NUCLEOTIDE SEQUENCE [LARGE SCALE GENOMIC DNA]</scope>
    <source>
        <strain evidence="1 2">CBS 197.66</strain>
    </source>
</reference>
<accession>A0A8H8RES5</accession>
<evidence type="ECO:0000313" key="2">
    <source>
        <dbReference type="Proteomes" id="UP000462212"/>
    </source>
</evidence>